<gene>
    <name evidence="1" type="ORF">RRG08_065824</name>
</gene>
<keyword evidence="2" id="KW-1185">Reference proteome</keyword>
<protein>
    <submittedName>
        <fullName evidence="1">Uncharacterized protein</fullName>
    </submittedName>
</protein>
<evidence type="ECO:0000313" key="1">
    <source>
        <dbReference type="EMBL" id="KAK3797058.1"/>
    </source>
</evidence>
<organism evidence="1 2">
    <name type="scientific">Elysia crispata</name>
    <name type="common">lettuce slug</name>
    <dbReference type="NCBI Taxonomy" id="231223"/>
    <lineage>
        <taxon>Eukaryota</taxon>
        <taxon>Metazoa</taxon>
        <taxon>Spiralia</taxon>
        <taxon>Lophotrochozoa</taxon>
        <taxon>Mollusca</taxon>
        <taxon>Gastropoda</taxon>
        <taxon>Heterobranchia</taxon>
        <taxon>Euthyneura</taxon>
        <taxon>Panpulmonata</taxon>
        <taxon>Sacoglossa</taxon>
        <taxon>Placobranchoidea</taxon>
        <taxon>Plakobranchidae</taxon>
        <taxon>Elysia</taxon>
    </lineage>
</organism>
<dbReference type="AlphaFoldDB" id="A0AAE1B001"/>
<name>A0AAE1B001_9GAST</name>
<sequence>MPSVDVSRTANLINEKTITAMSRVDNIRRYIRKLSSPNSGHSSSTGPKPGLASTSEITLMGYVHSSASWFRNFTVSCFAEGKCETFTSMSPTWY</sequence>
<dbReference type="Proteomes" id="UP001283361">
    <property type="component" value="Unassembled WGS sequence"/>
</dbReference>
<comment type="caution">
    <text evidence="1">The sequence shown here is derived from an EMBL/GenBank/DDBJ whole genome shotgun (WGS) entry which is preliminary data.</text>
</comment>
<dbReference type="EMBL" id="JAWDGP010000811">
    <property type="protein sequence ID" value="KAK3797058.1"/>
    <property type="molecule type" value="Genomic_DNA"/>
</dbReference>
<proteinExistence type="predicted"/>
<accession>A0AAE1B001</accession>
<evidence type="ECO:0000313" key="2">
    <source>
        <dbReference type="Proteomes" id="UP001283361"/>
    </source>
</evidence>
<reference evidence="1" key="1">
    <citation type="journal article" date="2023" name="G3 (Bethesda)">
        <title>A reference genome for the long-term kleptoplast-retaining sea slug Elysia crispata morphotype clarki.</title>
        <authorList>
            <person name="Eastman K.E."/>
            <person name="Pendleton A.L."/>
            <person name="Shaikh M.A."/>
            <person name="Suttiyut T."/>
            <person name="Ogas R."/>
            <person name="Tomko P."/>
            <person name="Gavelis G."/>
            <person name="Widhalm J.R."/>
            <person name="Wisecaver J.H."/>
        </authorList>
    </citation>
    <scope>NUCLEOTIDE SEQUENCE</scope>
    <source>
        <strain evidence="1">ECLA1</strain>
    </source>
</reference>